<evidence type="ECO:0000313" key="2">
    <source>
        <dbReference type="Proteomes" id="UP000076078"/>
    </source>
</evidence>
<sequence>MDEININTGIDLIPFIKSMYKNTENEKEVKYELHKKENWVFPIFKSVYQYNEFLDILRDLLAKEQLSVEIKGIQILDHMIMFSKFWNLLNSSCKFNRDLNLSGDPSFCKFDVLLANCTHRDLVIYYKNGILNHIFLNCNNIPLLGTILDLMISYKILFSSKVIYHESLLPISTLVRLIVNNNDEILSVDVTDMICNNIIKYYLTQKEVISSENIKSLVELVRILSPLDDYMPSNVSNIAKFLAINCMEKLTLDQKQSLKDTFLSLLPHVLIFRNSVDTFNETVTQYNILSEYYKCYGQELINLISVEWFWKWIRLTAPSTPNSLILAISVLDKIGYENVTENRLLVYTHLVDAIYYGFEIYKLFTVLSSIIEMIMLYPTEFTEELGDLVVDFVVMAYQKCYIPKHAGYDLIYHLLKVVMVTVPNVAVSRFGEIYKTWFKFKHDKFHCLNEIIMRIPDQFRQNLYGKYYSRLYQVTLEILNRKVYCQSIELLETILHFNREPEAIEANILPKILEIYRYQYLNDQNVKPLLKLIEMFPHREELVKFLLEALSKLDSSKVQFNTIYQILGTNSERTENFLQSISDNVNGIYRMPIDLVSPIFIHLWSDYTCGIFQIMVNEYIDNLKPAENMLRFLMAMKSKVPVQEHIKKQLNFVFTDSFSIMRVNRVDAHHITPILVSLDDFPQFYKTLLLEKDFKDLFTHVHSKIMEDHVKTIDRAIWNDLHQCFIKRCLEEHRDLRNHYNQYIFTFLGYFKCLPINSIAPDILYKLSEVYKHHDATKRKAIDDFIRKGKIQQLYFLLSDDIQLFESSLEIGQYDGQIQNHVIQNILVRLYNGKGFTTKNLLEISLVSKAFFGESQKALLRCNIPLKFNSDTFLKRSPWSLLCKGIYHLNYSDLQYFHRDVAFDTFYQLSSLTIDKTFMFLVDREMSDLQYLQITKLSTDGDPVHYPKFTLDSIHHLLKYCFNLQSFSILRVSIELQFEQFLNQIIPLILKNNPNIQNITMVRVPKFSQILNLLNQHKLCQPNFTFSYTET</sequence>
<evidence type="ECO:0000313" key="1">
    <source>
        <dbReference type="EMBL" id="KYQ89838.1"/>
    </source>
</evidence>
<reference evidence="1 2" key="1">
    <citation type="submission" date="2015-12" db="EMBL/GenBank/DDBJ databases">
        <title>Dictyostelia acquired genes for synthesis and detection of signals that induce cell-type specialization by lateral gene transfer from prokaryotes.</title>
        <authorList>
            <person name="Gloeckner G."/>
            <person name="Schaap P."/>
        </authorList>
    </citation>
    <scope>NUCLEOTIDE SEQUENCE [LARGE SCALE GENOMIC DNA]</scope>
    <source>
        <strain evidence="1 2">TK</strain>
    </source>
</reference>
<keyword evidence="2" id="KW-1185">Reference proteome</keyword>
<dbReference type="EMBL" id="LODT01000039">
    <property type="protein sequence ID" value="KYQ89838.1"/>
    <property type="molecule type" value="Genomic_DNA"/>
</dbReference>
<dbReference type="AlphaFoldDB" id="A0A151Z7C8"/>
<protein>
    <submittedName>
        <fullName evidence="1">Uncharacterized protein</fullName>
    </submittedName>
</protein>
<accession>A0A151Z7C8</accession>
<dbReference type="InParanoid" id="A0A151Z7C8"/>
<comment type="caution">
    <text evidence="1">The sequence shown here is derived from an EMBL/GenBank/DDBJ whole genome shotgun (WGS) entry which is preliminary data.</text>
</comment>
<name>A0A151Z7C8_TIELA</name>
<proteinExistence type="predicted"/>
<dbReference type="Proteomes" id="UP000076078">
    <property type="component" value="Unassembled WGS sequence"/>
</dbReference>
<organism evidence="1 2">
    <name type="scientific">Tieghemostelium lacteum</name>
    <name type="common">Slime mold</name>
    <name type="synonym">Dictyostelium lacteum</name>
    <dbReference type="NCBI Taxonomy" id="361077"/>
    <lineage>
        <taxon>Eukaryota</taxon>
        <taxon>Amoebozoa</taxon>
        <taxon>Evosea</taxon>
        <taxon>Eumycetozoa</taxon>
        <taxon>Dictyostelia</taxon>
        <taxon>Dictyosteliales</taxon>
        <taxon>Raperosteliaceae</taxon>
        <taxon>Tieghemostelium</taxon>
    </lineage>
</organism>
<gene>
    <name evidence="1" type="ORF">DLAC_09815</name>
</gene>